<dbReference type="AlphaFoldDB" id="G5A0M4"/>
<evidence type="ECO:0000313" key="3">
    <source>
        <dbReference type="Proteomes" id="UP000002640"/>
    </source>
</evidence>
<protein>
    <submittedName>
        <fullName evidence="2">Uncharacterized protein</fullName>
    </submittedName>
</protein>
<feature type="non-terminal residue" evidence="2">
    <location>
        <position position="81"/>
    </location>
</feature>
<evidence type="ECO:0000313" key="2">
    <source>
        <dbReference type="EMBL" id="EGZ10560.1"/>
    </source>
</evidence>
<gene>
    <name evidence="2" type="ORF">PHYSODRAFT_519620</name>
</gene>
<proteinExistence type="predicted"/>
<keyword evidence="1" id="KW-0472">Membrane</keyword>
<accession>G5A0M4</accession>
<dbReference type="RefSeq" id="XP_009533305.1">
    <property type="nucleotide sequence ID" value="XM_009535010.1"/>
</dbReference>
<dbReference type="InParanoid" id="G5A0M4"/>
<keyword evidence="1" id="KW-0812">Transmembrane</keyword>
<dbReference type="GeneID" id="20660199"/>
<organism evidence="2 3">
    <name type="scientific">Phytophthora sojae (strain P6497)</name>
    <name type="common">Soybean stem and root rot agent</name>
    <name type="synonym">Phytophthora megasperma f. sp. glycines</name>
    <dbReference type="NCBI Taxonomy" id="1094619"/>
    <lineage>
        <taxon>Eukaryota</taxon>
        <taxon>Sar</taxon>
        <taxon>Stramenopiles</taxon>
        <taxon>Oomycota</taxon>
        <taxon>Peronosporomycetes</taxon>
        <taxon>Peronosporales</taxon>
        <taxon>Peronosporaceae</taxon>
        <taxon>Phytophthora</taxon>
    </lineage>
</organism>
<keyword evidence="3" id="KW-1185">Reference proteome</keyword>
<dbReference type="EMBL" id="JH159158">
    <property type="protein sequence ID" value="EGZ10560.1"/>
    <property type="molecule type" value="Genomic_DNA"/>
</dbReference>
<evidence type="ECO:0000256" key="1">
    <source>
        <dbReference type="SAM" id="Phobius"/>
    </source>
</evidence>
<dbReference type="OMA" id="WIATQVE"/>
<reference evidence="2 3" key="1">
    <citation type="journal article" date="2006" name="Science">
        <title>Phytophthora genome sequences uncover evolutionary origins and mechanisms of pathogenesis.</title>
        <authorList>
            <person name="Tyler B.M."/>
            <person name="Tripathy S."/>
            <person name="Zhang X."/>
            <person name="Dehal P."/>
            <person name="Jiang R.H."/>
            <person name="Aerts A."/>
            <person name="Arredondo F.D."/>
            <person name="Baxter L."/>
            <person name="Bensasson D."/>
            <person name="Beynon J.L."/>
            <person name="Chapman J."/>
            <person name="Damasceno C.M."/>
            <person name="Dorrance A.E."/>
            <person name="Dou D."/>
            <person name="Dickerman A.W."/>
            <person name="Dubchak I.L."/>
            <person name="Garbelotto M."/>
            <person name="Gijzen M."/>
            <person name="Gordon S.G."/>
            <person name="Govers F."/>
            <person name="Grunwald N.J."/>
            <person name="Huang W."/>
            <person name="Ivors K.L."/>
            <person name="Jones R.W."/>
            <person name="Kamoun S."/>
            <person name="Krampis K."/>
            <person name="Lamour K.H."/>
            <person name="Lee M.K."/>
            <person name="McDonald W.H."/>
            <person name="Medina M."/>
            <person name="Meijer H.J."/>
            <person name="Nordberg E.K."/>
            <person name="Maclean D.J."/>
            <person name="Ospina-Giraldo M.D."/>
            <person name="Morris P.F."/>
            <person name="Phuntumart V."/>
            <person name="Putnam N.H."/>
            <person name="Rash S."/>
            <person name="Rose J.K."/>
            <person name="Sakihama Y."/>
            <person name="Salamov A.A."/>
            <person name="Savidor A."/>
            <person name="Scheuring C.F."/>
            <person name="Smith B.M."/>
            <person name="Sobral B.W."/>
            <person name="Terry A."/>
            <person name="Torto-Alalibo T.A."/>
            <person name="Win J."/>
            <person name="Xu Z."/>
            <person name="Zhang H."/>
            <person name="Grigoriev I.V."/>
            <person name="Rokhsar D.S."/>
            <person name="Boore J.L."/>
        </authorList>
    </citation>
    <scope>NUCLEOTIDE SEQUENCE [LARGE SCALE GENOMIC DNA]</scope>
    <source>
        <strain evidence="2 3">P6497</strain>
    </source>
</reference>
<dbReference type="KEGG" id="psoj:PHYSODRAFT_519620"/>
<name>G5A0M4_PHYSP</name>
<keyword evidence="1" id="KW-1133">Transmembrane helix</keyword>
<dbReference type="Proteomes" id="UP000002640">
    <property type="component" value="Unassembled WGS sequence"/>
</dbReference>
<sequence length="81" mass="9072">MGAIQVVLRRVRRAWIATQVELHERYSVGRLHRLKVYMDTLSTSRMVAICLLTPLPCIVLAILFETFPLAPPGDGIRANGV</sequence>
<feature type="transmembrane region" description="Helical" evidence="1">
    <location>
        <begin position="46"/>
        <end position="64"/>
    </location>
</feature>